<proteinExistence type="predicted"/>
<dbReference type="EMBL" id="JBEWSZ010000001">
    <property type="protein sequence ID" value="MET2825483.1"/>
    <property type="molecule type" value="Genomic_DNA"/>
</dbReference>
<dbReference type="InterPro" id="IPR010385">
    <property type="entry name" value="DUF982"/>
</dbReference>
<comment type="caution">
    <text evidence="1">The sequence shown here is derived from an EMBL/GenBank/DDBJ whole genome shotgun (WGS) entry which is preliminary data.</text>
</comment>
<evidence type="ECO:0000313" key="1">
    <source>
        <dbReference type="EMBL" id="MET2825483.1"/>
    </source>
</evidence>
<dbReference type="Proteomes" id="UP001548832">
    <property type="component" value="Unassembled WGS sequence"/>
</dbReference>
<name>A0ABV2D616_9HYPH</name>
<evidence type="ECO:0000313" key="2">
    <source>
        <dbReference type="Proteomes" id="UP001548832"/>
    </source>
</evidence>
<sequence length="92" mass="9989">MTTFHPVTLRFCDNKTMLVGSVAEAATALGQQWPDKTKLSYQAAARLVALAVDGTCSQRPAFDALTRAASEQGLLIRKPRSRANEWLDAVSP</sequence>
<dbReference type="Pfam" id="PF06169">
    <property type="entry name" value="DUF982"/>
    <property type="match status" value="1"/>
</dbReference>
<gene>
    <name evidence="1" type="ORF">ABVQ20_00670</name>
</gene>
<organism evidence="1 2">
    <name type="scientific">Mesorhizobium shangrilense</name>
    <dbReference type="NCBI Taxonomy" id="460060"/>
    <lineage>
        <taxon>Bacteria</taxon>
        <taxon>Pseudomonadati</taxon>
        <taxon>Pseudomonadota</taxon>
        <taxon>Alphaproteobacteria</taxon>
        <taxon>Hyphomicrobiales</taxon>
        <taxon>Phyllobacteriaceae</taxon>
        <taxon>Mesorhizobium</taxon>
    </lineage>
</organism>
<keyword evidence="2" id="KW-1185">Reference proteome</keyword>
<dbReference type="RefSeq" id="WP_354457577.1">
    <property type="nucleotide sequence ID" value="NZ_JBEWSZ010000001.1"/>
</dbReference>
<protein>
    <submittedName>
        <fullName evidence="1">DUF982 domain-containing protein</fullName>
    </submittedName>
</protein>
<dbReference type="Gene3D" id="6.10.250.730">
    <property type="match status" value="1"/>
</dbReference>
<reference evidence="1 2" key="1">
    <citation type="submission" date="2024-06" db="EMBL/GenBank/DDBJ databases">
        <authorList>
            <person name="Kim D.-U."/>
        </authorList>
    </citation>
    <scope>NUCLEOTIDE SEQUENCE [LARGE SCALE GENOMIC DNA]</scope>
    <source>
        <strain evidence="1 2">KACC15460</strain>
    </source>
</reference>
<accession>A0ABV2D616</accession>